<gene>
    <name evidence="5" type="ORF">MPH_00474</name>
</gene>
<comment type="caution">
    <text evidence="5">The sequence shown here is derived from an EMBL/GenBank/DDBJ whole genome shotgun (WGS) entry which is preliminary data.</text>
</comment>
<feature type="signal peptide" evidence="3">
    <location>
        <begin position="1"/>
        <end position="19"/>
    </location>
</feature>
<dbReference type="AlphaFoldDB" id="K2SB30"/>
<evidence type="ECO:0000256" key="3">
    <source>
        <dbReference type="SAM" id="SignalP"/>
    </source>
</evidence>
<evidence type="ECO:0000259" key="4">
    <source>
        <dbReference type="Pfam" id="PF10342"/>
    </source>
</evidence>
<feature type="domain" description="Yeast cell wall synthesis Kre9/Knh1-like N-terminal" evidence="4">
    <location>
        <begin position="29"/>
        <end position="107"/>
    </location>
</feature>
<dbReference type="OrthoDB" id="5589325at2759"/>
<dbReference type="STRING" id="1126212.K2SB30"/>
<name>K2SB30_MACPH</name>
<reference evidence="5 6" key="1">
    <citation type="journal article" date="2012" name="BMC Genomics">
        <title>Tools to kill: Genome of one of the most destructive plant pathogenic fungi Macrophomina phaseolina.</title>
        <authorList>
            <person name="Islam M.S."/>
            <person name="Haque M.S."/>
            <person name="Islam M.M."/>
            <person name="Emdad E.M."/>
            <person name="Halim A."/>
            <person name="Hossen Q.M.M."/>
            <person name="Hossain M.Z."/>
            <person name="Ahmed B."/>
            <person name="Rahim S."/>
            <person name="Rahman M.S."/>
            <person name="Alam M.M."/>
            <person name="Hou S."/>
            <person name="Wan X."/>
            <person name="Saito J.A."/>
            <person name="Alam M."/>
        </authorList>
    </citation>
    <scope>NUCLEOTIDE SEQUENCE [LARGE SCALE GENOMIC DNA]</scope>
    <source>
        <strain evidence="5 6">MS6</strain>
    </source>
</reference>
<sequence length="253" mass="24679">MRFFHAFVGTVALISSAVAQSVSFTNVPTSVEAGRTYVIEYNAPAGQSVSIILRKGNPDDLDTITTLTSDSTGGSFSWTVPSNLESDNDYAFEIRGAGGDNFSGQFSLSGGSGSTTSSSSASATSSASASASTSASASASSSESSTITASASLSSAASSLSSLISAANSTLASLTSINATITSSNATATPSSNSTTTLRTSTATSTATESSRTGGSATASSTGGAPTSGASMPNMASPVALILGAVAAIVFLN</sequence>
<keyword evidence="1 3" id="KW-0732">Signal</keyword>
<evidence type="ECO:0000313" key="5">
    <source>
        <dbReference type="EMBL" id="EKG22147.1"/>
    </source>
</evidence>
<dbReference type="PANTHER" id="PTHR40633">
    <property type="entry name" value="MATRIX PROTEIN, PUTATIVE (AFU_ORTHOLOGUE AFUA_8G05410)-RELATED"/>
    <property type="match status" value="1"/>
</dbReference>
<evidence type="ECO:0000256" key="1">
    <source>
        <dbReference type="ARBA" id="ARBA00022729"/>
    </source>
</evidence>
<evidence type="ECO:0000256" key="2">
    <source>
        <dbReference type="SAM" id="MobiDB-lite"/>
    </source>
</evidence>
<dbReference type="InParanoid" id="K2SB30"/>
<proteinExistence type="predicted"/>
<dbReference type="eggNOG" id="ENOG502SB54">
    <property type="taxonomic scope" value="Eukaryota"/>
</dbReference>
<accession>K2SB30</accession>
<dbReference type="HOGENOM" id="CLU_065618_3_0_1"/>
<evidence type="ECO:0000313" key="6">
    <source>
        <dbReference type="Proteomes" id="UP000007129"/>
    </source>
</evidence>
<feature type="chain" id="PRO_5003868310" evidence="3">
    <location>
        <begin position="20"/>
        <end position="253"/>
    </location>
</feature>
<dbReference type="VEuPathDB" id="FungiDB:MPH_00474"/>
<dbReference type="PANTHER" id="PTHR40633:SF1">
    <property type="entry name" value="GPI ANCHORED SERINE-THREONINE RICH PROTEIN (AFU_ORTHOLOGUE AFUA_1G03630)"/>
    <property type="match status" value="1"/>
</dbReference>
<dbReference type="InterPro" id="IPR018466">
    <property type="entry name" value="Kre9/Knh1-like_N"/>
</dbReference>
<protein>
    <submittedName>
        <fullName evidence="5">Cell wall beta-glucan synthesis</fullName>
    </submittedName>
</protein>
<feature type="region of interest" description="Disordered" evidence="2">
    <location>
        <begin position="184"/>
        <end position="230"/>
    </location>
</feature>
<dbReference type="Proteomes" id="UP000007129">
    <property type="component" value="Unassembled WGS sequence"/>
</dbReference>
<dbReference type="Pfam" id="PF10342">
    <property type="entry name" value="Kre9_KNH"/>
    <property type="match status" value="1"/>
</dbReference>
<organism evidence="5 6">
    <name type="scientific">Macrophomina phaseolina (strain MS6)</name>
    <name type="common">Charcoal rot fungus</name>
    <dbReference type="NCBI Taxonomy" id="1126212"/>
    <lineage>
        <taxon>Eukaryota</taxon>
        <taxon>Fungi</taxon>
        <taxon>Dikarya</taxon>
        <taxon>Ascomycota</taxon>
        <taxon>Pezizomycotina</taxon>
        <taxon>Dothideomycetes</taxon>
        <taxon>Dothideomycetes incertae sedis</taxon>
        <taxon>Botryosphaeriales</taxon>
        <taxon>Botryosphaeriaceae</taxon>
        <taxon>Macrophomina</taxon>
    </lineage>
</organism>
<dbReference type="EMBL" id="AHHD01000028">
    <property type="protein sequence ID" value="EKG22147.1"/>
    <property type="molecule type" value="Genomic_DNA"/>
</dbReference>
<dbReference type="InterPro" id="IPR052982">
    <property type="entry name" value="SRP1/TIP1-like"/>
</dbReference>